<keyword evidence="4" id="KW-0319">Glycerol metabolism</keyword>
<keyword evidence="5" id="KW-0274">FAD</keyword>
<comment type="cofactor">
    <cofactor evidence="1">
        <name>FAD</name>
        <dbReference type="ChEBI" id="CHEBI:57692"/>
    </cofactor>
</comment>
<dbReference type="PRINTS" id="PR01001">
    <property type="entry name" value="FADG3PDH"/>
</dbReference>
<dbReference type="InterPro" id="IPR000447">
    <property type="entry name" value="G3P_DH_FAD-dep"/>
</dbReference>
<evidence type="ECO:0000256" key="6">
    <source>
        <dbReference type="ARBA" id="ARBA00023002"/>
    </source>
</evidence>
<evidence type="ECO:0000256" key="1">
    <source>
        <dbReference type="ARBA" id="ARBA00001974"/>
    </source>
</evidence>
<reference evidence="10" key="1">
    <citation type="submission" date="2022-06" db="EMBL/GenBank/DDBJ databases">
        <title>Alkalimarinus sp. nov., isolated from gut of a Alitta virens.</title>
        <authorList>
            <person name="Yang A.I."/>
            <person name="Shin N.-R."/>
        </authorList>
    </citation>
    <scope>NUCLEOTIDE SEQUENCE</scope>
    <source>
        <strain evidence="10">A2M4</strain>
    </source>
</reference>
<dbReference type="InterPro" id="IPR031656">
    <property type="entry name" value="DAO_C"/>
</dbReference>
<feature type="domain" description="Alpha-glycerophosphate oxidase C-terminal" evidence="9">
    <location>
        <begin position="419"/>
        <end position="515"/>
    </location>
</feature>
<evidence type="ECO:0000313" key="10">
    <source>
        <dbReference type="EMBL" id="UZE97419.1"/>
    </source>
</evidence>
<accession>A0ABY6N5Y6</accession>
<name>A0ABY6N5Y6_9ALTE</name>
<dbReference type="Pfam" id="PF16901">
    <property type="entry name" value="DAO_C"/>
    <property type="match status" value="1"/>
</dbReference>
<evidence type="ECO:0000313" key="11">
    <source>
        <dbReference type="Proteomes" id="UP001163739"/>
    </source>
</evidence>
<evidence type="ECO:0000256" key="5">
    <source>
        <dbReference type="ARBA" id="ARBA00022827"/>
    </source>
</evidence>
<dbReference type="PANTHER" id="PTHR11985:SF35">
    <property type="entry name" value="ANAEROBIC GLYCEROL-3-PHOSPHATE DEHYDROGENASE SUBUNIT A"/>
    <property type="match status" value="1"/>
</dbReference>
<evidence type="ECO:0000259" key="9">
    <source>
        <dbReference type="Pfam" id="PF16901"/>
    </source>
</evidence>
<dbReference type="PANTHER" id="PTHR11985">
    <property type="entry name" value="GLYCEROL-3-PHOSPHATE DEHYDROGENASE"/>
    <property type="match status" value="1"/>
</dbReference>
<dbReference type="Pfam" id="PF01266">
    <property type="entry name" value="DAO"/>
    <property type="match status" value="1"/>
</dbReference>
<protein>
    <submittedName>
        <fullName evidence="10">Glycerol-3-phosphate dehydrogenase/oxidase</fullName>
    </submittedName>
</protein>
<dbReference type="Gene3D" id="1.10.8.870">
    <property type="entry name" value="Alpha-glycerophosphate oxidase, cap domain"/>
    <property type="match status" value="1"/>
</dbReference>
<dbReference type="InterPro" id="IPR038299">
    <property type="entry name" value="DAO_C_sf"/>
</dbReference>
<feature type="region of interest" description="Disordered" evidence="7">
    <location>
        <begin position="399"/>
        <end position="423"/>
    </location>
</feature>
<dbReference type="InterPro" id="IPR006076">
    <property type="entry name" value="FAD-dep_OxRdtase"/>
</dbReference>
<dbReference type="SUPFAM" id="SSF51905">
    <property type="entry name" value="FAD/NAD(P)-binding domain"/>
    <property type="match status" value="1"/>
</dbReference>
<proteinExistence type="inferred from homology"/>
<feature type="domain" description="FAD dependent oxidoreductase" evidence="8">
    <location>
        <begin position="28"/>
        <end position="350"/>
    </location>
</feature>
<dbReference type="Gene3D" id="3.50.50.60">
    <property type="entry name" value="FAD/NAD(P)-binding domain"/>
    <property type="match status" value="1"/>
</dbReference>
<gene>
    <name evidence="10" type="ORF">NKI27_06635</name>
</gene>
<dbReference type="InterPro" id="IPR036188">
    <property type="entry name" value="FAD/NAD-bd_sf"/>
</dbReference>
<evidence type="ECO:0000256" key="7">
    <source>
        <dbReference type="SAM" id="MobiDB-lite"/>
    </source>
</evidence>
<keyword evidence="3" id="KW-0285">Flavoprotein</keyword>
<keyword evidence="6" id="KW-0560">Oxidoreductase</keyword>
<evidence type="ECO:0000256" key="3">
    <source>
        <dbReference type="ARBA" id="ARBA00022630"/>
    </source>
</evidence>
<keyword evidence="11" id="KW-1185">Reference proteome</keyword>
<evidence type="ECO:0000256" key="2">
    <source>
        <dbReference type="ARBA" id="ARBA00007330"/>
    </source>
</evidence>
<evidence type="ECO:0000256" key="4">
    <source>
        <dbReference type="ARBA" id="ARBA00022798"/>
    </source>
</evidence>
<comment type="similarity">
    <text evidence="2">Belongs to the FAD-dependent glycerol-3-phosphate dehydrogenase family.</text>
</comment>
<dbReference type="Gene3D" id="3.30.9.10">
    <property type="entry name" value="D-Amino Acid Oxidase, subunit A, domain 2"/>
    <property type="match status" value="1"/>
</dbReference>
<sequence>MSKAVWSPGWREQQLNKLRLQSTEKNWDLIVIGGGITGAGVLREATRRGLKVLLIEQKDFAWGTSSRSSKMVHGGLRYLGSGQFGLTLDSVKERQRLLEEAPGLVDPLNFLMGHYKGGFPGPFIFNILLTIYDWMAGKRNHKFVKRSVRDFFAPGMKNESLNGATQFADAVTDDARLVLRVLHEAKNEGGVALNYVSAQDTIREGGRVKGVRVRDELSGASFEVHADAIVNASGAWTDELRAGLGAESVIRPLRGSHLVVPSWRLPTAYSVSFFHPKDKRPVFAFPWEGVTVIGTTDLDHQQDMKQDANITQEEVDYLIDAVNLQFPGAHIEEHDVIASYSGVRPVVGTGSLNPSNEKREHSIWDDQGLISVAGGKLTTFRLIALDVLDAAKEYLPKDARDSDDESIFKPTSEHEHDSNNAGLGAHQWRRLKGRYGDFAMAIIKNASLSEITPIETTETLYAELRWALQHETVVHLEDLLLRRTRVGLLLNNGGAVILEKIKPLCQSILGWDNERWNTEVSDYHALITRSYALPNRYLVDRQEVV</sequence>
<dbReference type="RefSeq" id="WP_265048893.1">
    <property type="nucleotide sequence ID" value="NZ_CP100390.1"/>
</dbReference>
<dbReference type="EMBL" id="CP100390">
    <property type="protein sequence ID" value="UZE97419.1"/>
    <property type="molecule type" value="Genomic_DNA"/>
</dbReference>
<evidence type="ECO:0000259" key="8">
    <source>
        <dbReference type="Pfam" id="PF01266"/>
    </source>
</evidence>
<organism evidence="10 11">
    <name type="scientific">Alkalimarinus alittae</name>
    <dbReference type="NCBI Taxonomy" id="2961619"/>
    <lineage>
        <taxon>Bacteria</taxon>
        <taxon>Pseudomonadati</taxon>
        <taxon>Pseudomonadota</taxon>
        <taxon>Gammaproteobacteria</taxon>
        <taxon>Alteromonadales</taxon>
        <taxon>Alteromonadaceae</taxon>
        <taxon>Alkalimarinus</taxon>
    </lineage>
</organism>
<dbReference type="Proteomes" id="UP001163739">
    <property type="component" value="Chromosome"/>
</dbReference>